<protein>
    <submittedName>
        <fullName evidence="1">Uncharacterized protein</fullName>
    </submittedName>
</protein>
<evidence type="ECO:0000313" key="1">
    <source>
        <dbReference type="EMBL" id="MBX57963.1"/>
    </source>
</evidence>
<organism evidence="1">
    <name type="scientific">Rhizophora mucronata</name>
    <name type="common">Asiatic mangrove</name>
    <dbReference type="NCBI Taxonomy" id="61149"/>
    <lineage>
        <taxon>Eukaryota</taxon>
        <taxon>Viridiplantae</taxon>
        <taxon>Streptophyta</taxon>
        <taxon>Embryophyta</taxon>
        <taxon>Tracheophyta</taxon>
        <taxon>Spermatophyta</taxon>
        <taxon>Magnoliopsida</taxon>
        <taxon>eudicotyledons</taxon>
        <taxon>Gunneridae</taxon>
        <taxon>Pentapetalae</taxon>
        <taxon>rosids</taxon>
        <taxon>fabids</taxon>
        <taxon>Malpighiales</taxon>
        <taxon>Rhizophoraceae</taxon>
        <taxon>Rhizophora</taxon>
    </lineage>
</organism>
<proteinExistence type="predicted"/>
<dbReference type="AlphaFoldDB" id="A0A2P2PTH0"/>
<sequence>MKLFQRLLENWSLRRLPV</sequence>
<accession>A0A2P2PTH0</accession>
<name>A0A2P2PTH0_RHIMU</name>
<dbReference type="EMBL" id="GGEC01077479">
    <property type="protein sequence ID" value="MBX57963.1"/>
    <property type="molecule type" value="Transcribed_RNA"/>
</dbReference>
<reference evidence="1" key="1">
    <citation type="submission" date="2018-02" db="EMBL/GenBank/DDBJ databases">
        <title>Rhizophora mucronata_Transcriptome.</title>
        <authorList>
            <person name="Meera S.P."/>
            <person name="Sreeshan A."/>
            <person name="Augustine A."/>
        </authorList>
    </citation>
    <scope>NUCLEOTIDE SEQUENCE</scope>
    <source>
        <tissue evidence="1">Leaf</tissue>
    </source>
</reference>